<sequence>MLSMVVSHSSFVSESCHSAAITYLESTPHLQARLEPLPLSHLLPADKVNLRLSSYPNITFSPSSSELTYYSSFREPVTSCLPSKQFKTVFLILSGFPACGSKKYLPP</sequence>
<reference evidence="1 2" key="1">
    <citation type="submission" date="2021-06" db="EMBL/GenBank/DDBJ databases">
        <authorList>
            <person name="Palmer J.M."/>
        </authorList>
    </citation>
    <scope>NUCLEOTIDE SEQUENCE [LARGE SCALE GENOMIC DNA]</scope>
    <source>
        <strain evidence="1 2">AS_MEX2019</strain>
        <tissue evidence="1">Muscle</tissue>
    </source>
</reference>
<protein>
    <submittedName>
        <fullName evidence="1">Uncharacterized protein</fullName>
    </submittedName>
</protein>
<accession>A0ABV0YGB2</accession>
<keyword evidence="2" id="KW-1185">Reference proteome</keyword>
<dbReference type="EMBL" id="JAHRIP010031084">
    <property type="protein sequence ID" value="MEQ2292874.1"/>
    <property type="molecule type" value="Genomic_DNA"/>
</dbReference>
<organism evidence="1 2">
    <name type="scientific">Ameca splendens</name>
    <dbReference type="NCBI Taxonomy" id="208324"/>
    <lineage>
        <taxon>Eukaryota</taxon>
        <taxon>Metazoa</taxon>
        <taxon>Chordata</taxon>
        <taxon>Craniata</taxon>
        <taxon>Vertebrata</taxon>
        <taxon>Euteleostomi</taxon>
        <taxon>Actinopterygii</taxon>
        <taxon>Neopterygii</taxon>
        <taxon>Teleostei</taxon>
        <taxon>Neoteleostei</taxon>
        <taxon>Acanthomorphata</taxon>
        <taxon>Ovalentaria</taxon>
        <taxon>Atherinomorphae</taxon>
        <taxon>Cyprinodontiformes</taxon>
        <taxon>Goodeidae</taxon>
        <taxon>Ameca</taxon>
    </lineage>
</organism>
<dbReference type="Proteomes" id="UP001469553">
    <property type="component" value="Unassembled WGS sequence"/>
</dbReference>
<evidence type="ECO:0000313" key="2">
    <source>
        <dbReference type="Proteomes" id="UP001469553"/>
    </source>
</evidence>
<comment type="caution">
    <text evidence="1">The sequence shown here is derived from an EMBL/GenBank/DDBJ whole genome shotgun (WGS) entry which is preliminary data.</text>
</comment>
<proteinExistence type="predicted"/>
<name>A0ABV0YGB2_9TELE</name>
<gene>
    <name evidence="1" type="ORF">AMECASPLE_027271</name>
</gene>
<evidence type="ECO:0000313" key="1">
    <source>
        <dbReference type="EMBL" id="MEQ2292874.1"/>
    </source>
</evidence>